<sequence>MLTEEEKEEVRKVFKSIGYADADAWQINEKLVGVLGKIVSESKVCTSRAKLAPIDILTSFKPGYFALGKAFLKVYMRMSTDNKKAYDACLNTTKNSLSIEVYEAANGL</sequence>
<gene>
    <name evidence="1" type="ORF">LO80_03210</name>
</gene>
<proteinExistence type="predicted"/>
<evidence type="ECO:0000313" key="1">
    <source>
        <dbReference type="EMBL" id="AIT09078.1"/>
    </source>
</evidence>
<dbReference type="Proteomes" id="UP000029672">
    <property type="component" value="Chromosome"/>
</dbReference>
<organism evidence="1 2">
    <name type="scientific">Candidatus Francisella endociliophora</name>
    <dbReference type="NCBI Taxonomy" id="653937"/>
    <lineage>
        <taxon>Bacteria</taxon>
        <taxon>Pseudomonadati</taxon>
        <taxon>Pseudomonadota</taxon>
        <taxon>Gammaproteobacteria</taxon>
        <taxon>Thiotrichales</taxon>
        <taxon>Francisellaceae</taxon>
        <taxon>Francisella</taxon>
    </lineage>
</organism>
<reference evidence="1 2" key="1">
    <citation type="submission" date="2014-10" db="EMBL/GenBank/DDBJ databases">
        <title>Whole genome sequence of Francisella endociliophora strain FSC1006, isolated from a laboratory culture of the marine ciliate Euplotes raikovi.</title>
        <authorList>
            <person name="Granberg M."/>
            <person name="Backman S."/>
            <person name="Lundmark E."/>
            <person name="Nilsson E."/>
            <person name="Karlsson E."/>
            <person name="Thelaus J."/>
            <person name="Ohrman C."/>
            <person name="Larkeryd A."/>
            <person name="Stenberg P."/>
        </authorList>
    </citation>
    <scope>NUCLEOTIDE SEQUENCE [LARGE SCALE GENOMIC DNA]</scope>
    <source>
        <strain evidence="1 2">FSC1006</strain>
    </source>
</reference>
<accession>A0A097END6</accession>
<evidence type="ECO:0000313" key="2">
    <source>
        <dbReference type="Proteomes" id="UP000029672"/>
    </source>
</evidence>
<dbReference type="KEGG" id="frf:LO80_03210"/>
<dbReference type="HOGENOM" id="CLU_2193131_0_0_6"/>
<dbReference type="RefSeq" id="WP_040008495.1">
    <property type="nucleotide sequence ID" value="NZ_CP009574.1"/>
</dbReference>
<keyword evidence="2" id="KW-1185">Reference proteome</keyword>
<protein>
    <submittedName>
        <fullName evidence="1">Uncharacterized protein</fullName>
    </submittedName>
</protein>
<dbReference type="EMBL" id="CP009574">
    <property type="protein sequence ID" value="AIT09078.1"/>
    <property type="molecule type" value="Genomic_DNA"/>
</dbReference>
<name>A0A097END6_9GAMM</name>
<dbReference type="AlphaFoldDB" id="A0A097END6"/>
<dbReference type="STRING" id="1547445.LO80_03210"/>